<dbReference type="Gene3D" id="2.40.128.620">
    <property type="match status" value="1"/>
</dbReference>
<comment type="caution">
    <text evidence="8">Lacks conserved residue(s) required for the propagation of feature annotation.</text>
</comment>
<keyword evidence="5 10" id="KW-1133">Transmembrane helix</keyword>
<keyword evidence="7 8" id="KW-1015">Disulfide bond</keyword>
<dbReference type="Gene3D" id="4.10.400.10">
    <property type="entry name" value="Low-density Lipoprotein Receptor"/>
    <property type="match status" value="1"/>
</dbReference>
<comment type="subcellular location">
    <subcellularLocation>
        <location evidence="2">Endomembrane system</location>
    </subcellularLocation>
    <subcellularLocation>
        <location evidence="1">Membrane</location>
        <topology evidence="1">Single-pass membrane protein</topology>
    </subcellularLocation>
</comment>
<name>A0A5K3FQN1_MESCO</name>
<keyword evidence="6 10" id="KW-0472">Membrane</keyword>
<evidence type="ECO:0000256" key="3">
    <source>
        <dbReference type="ARBA" id="ARBA00022692"/>
    </source>
</evidence>
<dbReference type="InterPro" id="IPR050685">
    <property type="entry name" value="LDLR"/>
</dbReference>
<accession>A0A5K3FQN1</accession>
<evidence type="ECO:0000256" key="9">
    <source>
        <dbReference type="SAM" id="MobiDB-lite"/>
    </source>
</evidence>
<sequence>MFAGYFWLVVICILFVVASTNSSEILRNFSVNILMKLVSVDDEFDVKSNEIVNFSMSNYTLLLSRDSRHVWKFRAENGSRITIRKRFAHLYPGDKISVFDVTAGRKSVIAIYQAGNSSENKITSFSDTVSMEFSPSSKVSPLSLGMEKYKMGFSFTFEVAGFCSIDNNDRKSCAWPDNFCYSVSEDRCDGWWDCPVTGSDEIGCHSCGPSEYSCSNSRSTNSSCYTFSERCNGVYHCDDKSDEMGCGDCSITSLRFLCVSLNSTNLSDLRGECISLDRICDSQVDCANGSDESSDLCNSTYANASSHLRHSSIAQQIAKQVALRIVDDAIIAASSRLDSRLRTLLTYVLSALLGPLLVIMTVGFMCKGNNAAVNTVEARRARRQARFNSPIQRLIRDEIRRRPPPPTYDEALNNSLFEEPVLEGVPPPAPPDPRPGALSQARIATVRELSMKPAPTFVDVAVSCNLQVQRRCEPTPTEAAPQTFITPVPAHPPSRGLLGRWLLSALRWRRGGERGDYEQPEVSEATVASFMHEDGELGSILSRRESVNGNDDRSPETGTRDATSAEVNQSQVALALEHDLDGDEPRPPCIHTPLLVSASAGERGTTSSLLESS</sequence>
<reference evidence="12" key="1">
    <citation type="submission" date="2019-11" db="UniProtKB">
        <authorList>
            <consortium name="WormBaseParasite"/>
        </authorList>
    </citation>
    <scope>IDENTIFICATION</scope>
</reference>
<dbReference type="CDD" id="cd00112">
    <property type="entry name" value="LDLa"/>
    <property type="match status" value="2"/>
</dbReference>
<dbReference type="PROSITE" id="PS01209">
    <property type="entry name" value="LDLRA_1"/>
    <property type="match status" value="1"/>
</dbReference>
<dbReference type="InterPro" id="IPR023415">
    <property type="entry name" value="LDLR_class-A_CS"/>
</dbReference>
<dbReference type="InterPro" id="IPR002172">
    <property type="entry name" value="LDrepeatLR_classA_rpt"/>
</dbReference>
<dbReference type="PROSITE" id="PS50068">
    <property type="entry name" value="LDLRA_2"/>
    <property type="match status" value="2"/>
</dbReference>
<feature type="transmembrane region" description="Helical" evidence="10">
    <location>
        <begin position="344"/>
        <end position="366"/>
    </location>
</feature>
<evidence type="ECO:0000256" key="2">
    <source>
        <dbReference type="ARBA" id="ARBA00004308"/>
    </source>
</evidence>
<feature type="region of interest" description="Disordered" evidence="9">
    <location>
        <begin position="542"/>
        <end position="613"/>
    </location>
</feature>
<evidence type="ECO:0000256" key="10">
    <source>
        <dbReference type="SAM" id="Phobius"/>
    </source>
</evidence>
<feature type="compositionally biased region" description="Basic and acidic residues" evidence="9">
    <location>
        <begin position="542"/>
        <end position="559"/>
    </location>
</feature>
<dbReference type="PANTHER" id="PTHR24270">
    <property type="entry name" value="LOW-DENSITY LIPOPROTEIN RECEPTOR-RELATED"/>
    <property type="match status" value="1"/>
</dbReference>
<organism evidence="12">
    <name type="scientific">Mesocestoides corti</name>
    <name type="common">Flatworm</name>
    <dbReference type="NCBI Taxonomy" id="53468"/>
    <lineage>
        <taxon>Eukaryota</taxon>
        <taxon>Metazoa</taxon>
        <taxon>Spiralia</taxon>
        <taxon>Lophotrochozoa</taxon>
        <taxon>Platyhelminthes</taxon>
        <taxon>Cestoda</taxon>
        <taxon>Eucestoda</taxon>
        <taxon>Cyclophyllidea</taxon>
        <taxon>Mesocestoididae</taxon>
        <taxon>Mesocestoides</taxon>
    </lineage>
</organism>
<dbReference type="SUPFAM" id="SSF57424">
    <property type="entry name" value="LDL receptor-like module"/>
    <property type="match status" value="2"/>
</dbReference>
<keyword evidence="4" id="KW-0677">Repeat</keyword>
<evidence type="ECO:0000256" key="6">
    <source>
        <dbReference type="ARBA" id="ARBA00023136"/>
    </source>
</evidence>
<keyword evidence="3 10" id="KW-0812">Transmembrane</keyword>
<protein>
    <submittedName>
        <fullName evidence="12">CUB domain-containing protein</fullName>
    </submittedName>
</protein>
<evidence type="ECO:0000256" key="1">
    <source>
        <dbReference type="ARBA" id="ARBA00004167"/>
    </source>
</evidence>
<dbReference type="SMART" id="SM00192">
    <property type="entry name" value="LDLa"/>
    <property type="match status" value="3"/>
</dbReference>
<evidence type="ECO:0000256" key="8">
    <source>
        <dbReference type="PROSITE-ProRule" id="PRU00124"/>
    </source>
</evidence>
<dbReference type="GO" id="GO:0016192">
    <property type="term" value="P:vesicle-mediated transport"/>
    <property type="evidence" value="ECO:0007669"/>
    <property type="project" value="UniProtKB-ARBA"/>
</dbReference>
<dbReference type="WBParaSite" id="MCU_010317-RA">
    <property type="protein sequence ID" value="MCU_010317-RA"/>
    <property type="gene ID" value="MCU_010317"/>
</dbReference>
<dbReference type="PRINTS" id="PR00261">
    <property type="entry name" value="LDLRECEPTOR"/>
</dbReference>
<feature type="signal peptide" evidence="11">
    <location>
        <begin position="1"/>
        <end position="22"/>
    </location>
</feature>
<feature type="compositionally biased region" description="Polar residues" evidence="9">
    <location>
        <begin position="604"/>
        <end position="613"/>
    </location>
</feature>
<evidence type="ECO:0000256" key="7">
    <source>
        <dbReference type="ARBA" id="ARBA00023157"/>
    </source>
</evidence>
<feature type="disulfide bond" evidence="8">
    <location>
        <begin position="231"/>
        <end position="246"/>
    </location>
</feature>
<feature type="chain" id="PRO_5024305469" evidence="11">
    <location>
        <begin position="23"/>
        <end position="613"/>
    </location>
</feature>
<dbReference type="GO" id="GO:0012505">
    <property type="term" value="C:endomembrane system"/>
    <property type="evidence" value="ECO:0007669"/>
    <property type="project" value="UniProtKB-SubCell"/>
</dbReference>
<feature type="compositionally biased region" description="Polar residues" evidence="9">
    <location>
        <begin position="560"/>
        <end position="572"/>
    </location>
</feature>
<feature type="compositionally biased region" description="Basic and acidic residues" evidence="9">
    <location>
        <begin position="576"/>
        <end position="586"/>
    </location>
</feature>
<evidence type="ECO:0000313" key="12">
    <source>
        <dbReference type="WBParaSite" id="MCU_010317-RA"/>
    </source>
</evidence>
<dbReference type="InterPro" id="IPR036055">
    <property type="entry name" value="LDL_receptor-like_sf"/>
</dbReference>
<dbReference type="AlphaFoldDB" id="A0A5K3FQN1"/>
<dbReference type="GO" id="GO:0005886">
    <property type="term" value="C:plasma membrane"/>
    <property type="evidence" value="ECO:0007669"/>
    <property type="project" value="TreeGrafter"/>
</dbReference>
<dbReference type="PANTHER" id="PTHR24270:SF50">
    <property type="entry name" value="LOW-DENSITY LIPOPROTEIN RECEPTOR-RELATED PROTEIN 3-LIKE"/>
    <property type="match status" value="1"/>
</dbReference>
<keyword evidence="11" id="KW-0732">Signal</keyword>
<proteinExistence type="predicted"/>
<evidence type="ECO:0000256" key="11">
    <source>
        <dbReference type="SAM" id="SignalP"/>
    </source>
</evidence>
<evidence type="ECO:0000256" key="4">
    <source>
        <dbReference type="ARBA" id="ARBA00022737"/>
    </source>
</evidence>
<evidence type="ECO:0000256" key="5">
    <source>
        <dbReference type="ARBA" id="ARBA00022989"/>
    </source>
</evidence>